<feature type="compositionally biased region" description="Polar residues" evidence="1">
    <location>
        <begin position="940"/>
        <end position="958"/>
    </location>
</feature>
<dbReference type="EMBL" id="JBJQND010000009">
    <property type="protein sequence ID" value="KAL3866491.1"/>
    <property type="molecule type" value="Genomic_DNA"/>
</dbReference>
<evidence type="ECO:0000256" key="1">
    <source>
        <dbReference type="SAM" id="MobiDB-lite"/>
    </source>
</evidence>
<name>A0ABD3VYI3_SINWO</name>
<feature type="compositionally biased region" description="Basic and acidic residues" evidence="1">
    <location>
        <begin position="907"/>
        <end position="918"/>
    </location>
</feature>
<evidence type="ECO:0000313" key="3">
    <source>
        <dbReference type="EMBL" id="KAL3866491.1"/>
    </source>
</evidence>
<dbReference type="Proteomes" id="UP001634394">
    <property type="component" value="Unassembled WGS sequence"/>
</dbReference>
<evidence type="ECO:0000313" key="4">
    <source>
        <dbReference type="Proteomes" id="UP001634394"/>
    </source>
</evidence>
<feature type="compositionally biased region" description="Low complexity" evidence="1">
    <location>
        <begin position="630"/>
        <end position="651"/>
    </location>
</feature>
<feature type="compositionally biased region" description="Polar residues" evidence="1">
    <location>
        <begin position="652"/>
        <end position="663"/>
    </location>
</feature>
<feature type="compositionally biased region" description="Polar residues" evidence="1">
    <location>
        <begin position="492"/>
        <end position="532"/>
    </location>
</feature>
<feature type="compositionally biased region" description="Basic and acidic residues" evidence="1">
    <location>
        <begin position="930"/>
        <end position="939"/>
    </location>
</feature>
<evidence type="ECO:0000313" key="2">
    <source>
        <dbReference type="EMBL" id="KAL3866478.1"/>
    </source>
</evidence>
<reference evidence="3 4" key="1">
    <citation type="submission" date="2024-11" db="EMBL/GenBank/DDBJ databases">
        <title>Chromosome-level genome assembly of the freshwater bivalve Anodonta woodiana.</title>
        <authorList>
            <person name="Chen X."/>
        </authorList>
    </citation>
    <scope>NUCLEOTIDE SEQUENCE [LARGE SCALE GENOMIC DNA]</scope>
    <source>
        <strain evidence="3">MN2024</strain>
        <tissue evidence="3">Gills</tissue>
    </source>
</reference>
<sequence length="958" mass="104963">MTISKTMHIQPIKTERTDCTVVAAFGSPQVSSVTSGSLPSRQIQLQNGSHPVTNGIALRNVNTRLSLSSPLAGSHAVTNETSQNSSRTQEKCQNVENLVDFPSIKGLFGWTTVDDVNIPYIMRHDKRFVSVRIVEMKLLGRYPNSYPDELGKHKPLTSFFITSNEARLLNEINIVHCGGEYGRKDFSQKDLIVLLSDFVDFYNIVKKTFPERNTPNQNSKTAEEKELFTHCGWLQINNTVTPYVKRPSGKYVPLSVIRYAAGLMTSENDIVKGVLPTQIECDLMNKACVLAGFNFNFAKTTRIIALTDILQTNFVHVTELPIENPLSHAHYMALAAKKQSSGAPCDPSRSNTAYPNQPNSQNSSMQLPHIHIPLAQTQQGTIHGNARNMPAQNLRPPPPYTGMFNPRLPFMTPFNGFHTFPGMPQPNPMGNFTPVPPNVGLRPHVSSGPPSPMGGVQRPMLLPHVLPQTQVQYQGGGGLNRPQMSPHPCRPGSSTDMNKRSPGQANGLLPSTESRPSPSHNQSPLPLQSNGAYGSRDGMFPAAGNVGNPSVQRNMIQNQQMFPQFRMPVSTQINSSQSTRTPASLSSGMMTEIQAWQQHVKNMQQVNNVRPSVVTCQSYLPPFSNTQQKSMAAPSSSTNSNSSLSGLHSSPRQQTVQKKSTNSAGIGGGPPPLLMMAPLLSYVSQSTSKTVSPTNRSEAAGHEKYDTSVIDLANTPLQASSEVGAKEKSLQIGADYIKGAWLNGKSISCLHIETPERKGRYCLVEAVCKLYFNGCSVNEFLFALENVLNVSLLSCTDEEEKAFIHYYNLPVTVLKCNKVISFDDLNKFFPQLSYMFPEKPQTIDNNSTIGNLPDFSDPSSSFEGNNNVVQTSESAGLLANQFGSDLQFVNGQSTFSSSGGEKRHHASHDQGPDTKQARLQESAIQKLRNHQQEGGKIDDSGSNQRHQSNTQDSVIVLD</sequence>
<protein>
    <submittedName>
        <fullName evidence="3">Uncharacterized protein</fullName>
    </submittedName>
</protein>
<comment type="caution">
    <text evidence="3">The sequence shown here is derived from an EMBL/GenBank/DDBJ whole genome shotgun (WGS) entry which is preliminary data.</text>
</comment>
<accession>A0ABD3VYI3</accession>
<gene>
    <name evidence="2" type="ORF">ACJMK2_043772</name>
    <name evidence="3" type="ORF">ACJMK2_043785</name>
</gene>
<feature type="region of interest" description="Disordered" evidence="1">
    <location>
        <begin position="893"/>
        <end position="958"/>
    </location>
</feature>
<dbReference type="AlphaFoldDB" id="A0ABD3VYI3"/>
<organism evidence="3 4">
    <name type="scientific">Sinanodonta woodiana</name>
    <name type="common">Chinese pond mussel</name>
    <name type="synonym">Anodonta woodiana</name>
    <dbReference type="NCBI Taxonomy" id="1069815"/>
    <lineage>
        <taxon>Eukaryota</taxon>
        <taxon>Metazoa</taxon>
        <taxon>Spiralia</taxon>
        <taxon>Lophotrochozoa</taxon>
        <taxon>Mollusca</taxon>
        <taxon>Bivalvia</taxon>
        <taxon>Autobranchia</taxon>
        <taxon>Heteroconchia</taxon>
        <taxon>Palaeoheterodonta</taxon>
        <taxon>Unionida</taxon>
        <taxon>Unionoidea</taxon>
        <taxon>Unionidae</taxon>
        <taxon>Unioninae</taxon>
        <taxon>Sinanodonta</taxon>
    </lineage>
</organism>
<feature type="region of interest" description="Disordered" evidence="1">
    <location>
        <begin position="471"/>
        <end position="550"/>
    </location>
</feature>
<keyword evidence="4" id="KW-1185">Reference proteome</keyword>
<dbReference type="EMBL" id="JBJQND010000009">
    <property type="protein sequence ID" value="KAL3866478.1"/>
    <property type="molecule type" value="Genomic_DNA"/>
</dbReference>
<feature type="region of interest" description="Disordered" evidence="1">
    <location>
        <begin position="340"/>
        <end position="364"/>
    </location>
</feature>
<feature type="region of interest" description="Disordered" evidence="1">
    <location>
        <begin position="625"/>
        <end position="670"/>
    </location>
</feature>
<proteinExistence type="predicted"/>
<feature type="region of interest" description="Disordered" evidence="1">
    <location>
        <begin position="70"/>
        <end position="90"/>
    </location>
</feature>